<comment type="caution">
    <text evidence="3">The sequence shown here is derived from an EMBL/GenBank/DDBJ whole genome shotgun (WGS) entry which is preliminary data.</text>
</comment>
<dbReference type="AlphaFoldDB" id="A0A556N3K2"/>
<dbReference type="InterPro" id="IPR032820">
    <property type="entry name" value="ATPase_put"/>
</dbReference>
<dbReference type="EMBL" id="VLPL01000002">
    <property type="protein sequence ID" value="TSJ46760.1"/>
    <property type="molecule type" value="Genomic_DNA"/>
</dbReference>
<gene>
    <name evidence="3" type="ORF">FO442_06250</name>
</gene>
<protein>
    <submittedName>
        <fullName evidence="3">AtpZ/AtpI family protein</fullName>
    </submittedName>
</protein>
<feature type="compositionally biased region" description="Basic and acidic residues" evidence="1">
    <location>
        <begin position="12"/>
        <end position="26"/>
    </location>
</feature>
<evidence type="ECO:0000313" key="4">
    <source>
        <dbReference type="Proteomes" id="UP000316008"/>
    </source>
</evidence>
<dbReference type="Pfam" id="PF09527">
    <property type="entry name" value="ATPase_gene1"/>
    <property type="match status" value="1"/>
</dbReference>
<feature type="transmembrane region" description="Helical" evidence="2">
    <location>
        <begin position="35"/>
        <end position="57"/>
    </location>
</feature>
<keyword evidence="2" id="KW-1133">Transmembrane helix</keyword>
<keyword evidence="2" id="KW-0472">Membrane</keyword>
<name>A0A556N3K2_9FLAO</name>
<reference evidence="3 4" key="1">
    <citation type="submission" date="2019-07" db="EMBL/GenBank/DDBJ databases">
        <authorList>
            <person name="Huq M.A."/>
        </authorList>
    </citation>
    <scope>NUCLEOTIDE SEQUENCE [LARGE SCALE GENOMIC DNA]</scope>
    <source>
        <strain evidence="3 4">MAH-3</strain>
    </source>
</reference>
<evidence type="ECO:0000256" key="2">
    <source>
        <dbReference type="SAM" id="Phobius"/>
    </source>
</evidence>
<evidence type="ECO:0000256" key="1">
    <source>
        <dbReference type="SAM" id="MobiDB-lite"/>
    </source>
</evidence>
<dbReference type="OrthoDB" id="9798708at2"/>
<keyword evidence="4" id="KW-1185">Reference proteome</keyword>
<sequence length="100" mass="11292">MNTSCSLTRTIDSNKKMMEDKPEQKKNPKKQIKPYVRFTGAAFQMAGTIVATAFLGVWLDKKFNPGGNMWTLICTLTGVVVSMYIIIKEVIDISKEKEDE</sequence>
<dbReference type="Proteomes" id="UP000316008">
    <property type="component" value="Unassembled WGS sequence"/>
</dbReference>
<feature type="region of interest" description="Disordered" evidence="1">
    <location>
        <begin position="1"/>
        <end position="30"/>
    </location>
</feature>
<evidence type="ECO:0000313" key="3">
    <source>
        <dbReference type="EMBL" id="TSJ46760.1"/>
    </source>
</evidence>
<feature type="compositionally biased region" description="Polar residues" evidence="1">
    <location>
        <begin position="1"/>
        <end position="11"/>
    </location>
</feature>
<feature type="transmembrane region" description="Helical" evidence="2">
    <location>
        <begin position="69"/>
        <end position="87"/>
    </location>
</feature>
<organism evidence="3 4">
    <name type="scientific">Fluviicola chungangensis</name>
    <dbReference type="NCBI Taxonomy" id="2597671"/>
    <lineage>
        <taxon>Bacteria</taxon>
        <taxon>Pseudomonadati</taxon>
        <taxon>Bacteroidota</taxon>
        <taxon>Flavobacteriia</taxon>
        <taxon>Flavobacteriales</taxon>
        <taxon>Crocinitomicaceae</taxon>
        <taxon>Fluviicola</taxon>
    </lineage>
</organism>
<keyword evidence="2" id="KW-0812">Transmembrane</keyword>
<proteinExistence type="predicted"/>
<accession>A0A556N3K2</accession>